<comment type="subcellular location">
    <subcellularLocation>
        <location evidence="1">Cell membrane</location>
        <topology evidence="1">Multi-pass membrane protein</topology>
    </subcellularLocation>
</comment>
<comment type="similarity">
    <text evidence="2">Belongs to the CpsC/CapA family.</text>
</comment>
<evidence type="ECO:0000256" key="7">
    <source>
        <dbReference type="SAM" id="MobiDB-lite"/>
    </source>
</evidence>
<evidence type="ECO:0000313" key="11">
    <source>
        <dbReference type="Proteomes" id="UP001596047"/>
    </source>
</evidence>
<dbReference type="InterPro" id="IPR050445">
    <property type="entry name" value="Bact_polysacc_biosynth/exp"/>
</dbReference>
<protein>
    <submittedName>
        <fullName evidence="10">YveK family protein</fullName>
    </submittedName>
</protein>
<organism evidence="10 11">
    <name type="scientific">Paenibacillus solisilvae</name>
    <dbReference type="NCBI Taxonomy" id="2486751"/>
    <lineage>
        <taxon>Bacteria</taxon>
        <taxon>Bacillati</taxon>
        <taxon>Bacillota</taxon>
        <taxon>Bacilli</taxon>
        <taxon>Bacillales</taxon>
        <taxon>Paenibacillaceae</taxon>
        <taxon>Paenibacillus</taxon>
    </lineage>
</organism>
<evidence type="ECO:0000256" key="6">
    <source>
        <dbReference type="ARBA" id="ARBA00023136"/>
    </source>
</evidence>
<gene>
    <name evidence="10" type="ORF">ACFPYJ_09655</name>
</gene>
<evidence type="ECO:0000256" key="8">
    <source>
        <dbReference type="SAM" id="Phobius"/>
    </source>
</evidence>
<comment type="caution">
    <text evidence="10">The sequence shown here is derived from an EMBL/GenBank/DDBJ whole genome shotgun (WGS) entry which is preliminary data.</text>
</comment>
<evidence type="ECO:0000256" key="1">
    <source>
        <dbReference type="ARBA" id="ARBA00004651"/>
    </source>
</evidence>
<dbReference type="PANTHER" id="PTHR32309:SF13">
    <property type="entry name" value="FERRIC ENTEROBACTIN TRANSPORT PROTEIN FEPE"/>
    <property type="match status" value="1"/>
</dbReference>
<feature type="transmembrane region" description="Helical" evidence="8">
    <location>
        <begin position="174"/>
        <end position="192"/>
    </location>
</feature>
<evidence type="ECO:0000256" key="3">
    <source>
        <dbReference type="ARBA" id="ARBA00022475"/>
    </source>
</evidence>
<accession>A0ABW0VU20</accession>
<feature type="transmembrane region" description="Helical" evidence="8">
    <location>
        <begin position="14"/>
        <end position="34"/>
    </location>
</feature>
<feature type="region of interest" description="Disordered" evidence="7">
    <location>
        <begin position="223"/>
        <end position="248"/>
    </location>
</feature>
<dbReference type="RefSeq" id="WP_379187899.1">
    <property type="nucleotide sequence ID" value="NZ_JBHSOW010000032.1"/>
</dbReference>
<dbReference type="Proteomes" id="UP001596047">
    <property type="component" value="Unassembled WGS sequence"/>
</dbReference>
<keyword evidence="4 8" id="KW-0812">Transmembrane</keyword>
<keyword evidence="3" id="KW-1003">Cell membrane</keyword>
<keyword evidence="6 8" id="KW-0472">Membrane</keyword>
<evidence type="ECO:0000256" key="5">
    <source>
        <dbReference type="ARBA" id="ARBA00022989"/>
    </source>
</evidence>
<dbReference type="EMBL" id="JBHSOW010000032">
    <property type="protein sequence ID" value="MFC5649392.1"/>
    <property type="molecule type" value="Genomic_DNA"/>
</dbReference>
<keyword evidence="5 8" id="KW-1133">Transmembrane helix</keyword>
<keyword evidence="11" id="KW-1185">Reference proteome</keyword>
<dbReference type="InterPro" id="IPR003856">
    <property type="entry name" value="LPS_length_determ_N"/>
</dbReference>
<evidence type="ECO:0000256" key="2">
    <source>
        <dbReference type="ARBA" id="ARBA00006683"/>
    </source>
</evidence>
<proteinExistence type="inferred from homology"/>
<evidence type="ECO:0000259" key="9">
    <source>
        <dbReference type="Pfam" id="PF02706"/>
    </source>
</evidence>
<feature type="domain" description="Polysaccharide chain length determinant N-terminal" evidence="9">
    <location>
        <begin position="2"/>
        <end position="90"/>
    </location>
</feature>
<name>A0ABW0VU20_9BACL</name>
<dbReference type="Pfam" id="PF02706">
    <property type="entry name" value="Wzz"/>
    <property type="match status" value="1"/>
</dbReference>
<reference evidence="11" key="1">
    <citation type="journal article" date="2019" name="Int. J. Syst. Evol. Microbiol.">
        <title>The Global Catalogue of Microorganisms (GCM) 10K type strain sequencing project: providing services to taxonomists for standard genome sequencing and annotation.</title>
        <authorList>
            <consortium name="The Broad Institute Genomics Platform"/>
            <consortium name="The Broad Institute Genome Sequencing Center for Infectious Disease"/>
            <person name="Wu L."/>
            <person name="Ma J."/>
        </authorList>
    </citation>
    <scope>NUCLEOTIDE SEQUENCE [LARGE SCALE GENOMIC DNA]</scope>
    <source>
        <strain evidence="11">CGMCC 1.3240</strain>
    </source>
</reference>
<dbReference type="PANTHER" id="PTHR32309">
    <property type="entry name" value="TYROSINE-PROTEIN KINASE"/>
    <property type="match status" value="1"/>
</dbReference>
<evidence type="ECO:0000256" key="4">
    <source>
        <dbReference type="ARBA" id="ARBA00022692"/>
    </source>
</evidence>
<dbReference type="PROSITE" id="PS51257">
    <property type="entry name" value="PROKAR_LIPOPROTEIN"/>
    <property type="match status" value="1"/>
</dbReference>
<evidence type="ECO:0000313" key="10">
    <source>
        <dbReference type="EMBL" id="MFC5649392.1"/>
    </source>
</evidence>
<sequence length="248" mass="27890">MELKYYFRLFQKKLWLIVLIVMIACAATGIRSYYMVTPVYTAAVKLIVNQPSKSSKMGTDIKKIQTDMMLIHSYKEIIHSPAILNKVVEQYPGLHASTRELSRVSVAAADNSLLMSLMYTDTSYERAVNNVNAISNVFKQQIPKIMNIDNVTILAEANLNGSHVPINSNPQMDILISLFISLMFAAGLVFFLDYMDKTYKSEADLEADLGLPVLVSVMKMKKQRRKRKRPYAASDSKAGGEQYATVSQ</sequence>